<feature type="transmembrane region" description="Helical" evidence="3">
    <location>
        <begin position="7"/>
        <end position="39"/>
    </location>
</feature>
<evidence type="ECO:0000313" key="5">
    <source>
        <dbReference type="EMBL" id="CAA0115466.1"/>
    </source>
</evidence>
<dbReference type="InterPro" id="IPR002932">
    <property type="entry name" value="Glu_synthdom"/>
</dbReference>
<keyword evidence="3" id="KW-0812">Transmembrane</keyword>
<proteinExistence type="inferred from homology"/>
<evidence type="ECO:0000256" key="2">
    <source>
        <dbReference type="PIRNR" id="PIRNR006429"/>
    </source>
</evidence>
<dbReference type="PANTHER" id="PTHR43819">
    <property type="entry name" value="ARCHAEAL-TYPE GLUTAMATE SYNTHASE [NADPH]"/>
    <property type="match status" value="1"/>
</dbReference>
<name>A0A5S9QDR8_9GAMM</name>
<dbReference type="Gene3D" id="3.20.20.70">
    <property type="entry name" value="Aldolase class I"/>
    <property type="match status" value="1"/>
</dbReference>
<dbReference type="PROSITE" id="PS51257">
    <property type="entry name" value="PROKAR_LIPOPROTEIN"/>
    <property type="match status" value="1"/>
</dbReference>
<comment type="similarity">
    <text evidence="1 2">Belongs to the glutamate synthase family.</text>
</comment>
<dbReference type="Proteomes" id="UP000434580">
    <property type="component" value="Unassembled WGS sequence"/>
</dbReference>
<dbReference type="OrthoDB" id="9758182at2"/>
<accession>A0A5S9QDR8</accession>
<evidence type="ECO:0000259" key="4">
    <source>
        <dbReference type="Pfam" id="PF01645"/>
    </source>
</evidence>
<dbReference type="InterPro" id="IPR013785">
    <property type="entry name" value="Aldolase_TIM"/>
</dbReference>
<dbReference type="GO" id="GO:0004355">
    <property type="term" value="F:glutamate synthase (NADPH) activity"/>
    <property type="evidence" value="ECO:0007669"/>
    <property type="project" value="UniProtKB-EC"/>
</dbReference>
<dbReference type="InterPro" id="IPR024188">
    <property type="entry name" value="GltB"/>
</dbReference>
<dbReference type="PIRSF" id="PIRSF006429">
    <property type="entry name" value="GOGAT_lg_2"/>
    <property type="match status" value="1"/>
</dbReference>
<dbReference type="GO" id="GO:0006537">
    <property type="term" value="P:glutamate biosynthetic process"/>
    <property type="evidence" value="ECO:0007669"/>
    <property type="project" value="InterPro"/>
</dbReference>
<sequence length="532" mass="57932">MDIFSRALAIAVPVLEVLAILFVFGLGCLIISVGVMYLVDRHQSTHTIRRNYPVIGRFRYLFEHIGEFFRQYFFAMDREELPFNRAERAWVYRAAKNVDRTIAFGSSKNQNQKGSYIFLNSAFPFDSSRHSVDEKSDRFPVFGFGYVDFPYQPASRYNISAMSFGALSKPAVRALSHGAARAGVWMNTGEGGLSPYHLETGCDLVVQIGTAKYGVRDDDGGLSAEKLQDIASYEQVKMFEIKLSQGAKPGKGGILPGAKVTAEIASIRGIPEGQDSLSPCAHPEFKTVGDMLDMVAFVREQTHKPVGFKLVLGASRFLDDLFMEIVKRGKASAPDFITVDSSDGGTGAAPQTLMDQVGLPLANSLPTLVRKLQEYGLRDRVRVIASGKLINPGNVAAALCLGADYAVSARGFMFALGCIQALQCNSNTCPTGITTHNKKLQHGLDWHDKAKRVESYINNMHKELVVLANSCGVAHEGLLSKEHLCIVDPLDIVDAEDLFPAQSEKTDLIKVVEASSVGVAEGGLEELPGKAG</sequence>
<evidence type="ECO:0000256" key="1">
    <source>
        <dbReference type="ARBA" id="ARBA00009716"/>
    </source>
</evidence>
<reference evidence="5 6" key="1">
    <citation type="submission" date="2019-11" db="EMBL/GenBank/DDBJ databases">
        <authorList>
            <person name="Holert J."/>
        </authorList>
    </citation>
    <scope>NUCLEOTIDE SEQUENCE [LARGE SCALE GENOMIC DNA]</scope>
    <source>
        <strain evidence="5">BC5_2</strain>
    </source>
</reference>
<protein>
    <submittedName>
        <fullName evidence="5">Glutamate synthase [NADPH] large chain</fullName>
        <ecNumber evidence="5">1.4.1.13</ecNumber>
    </submittedName>
</protein>
<dbReference type="PANTHER" id="PTHR43819:SF1">
    <property type="entry name" value="ARCHAEAL-TYPE GLUTAMATE SYNTHASE [NADPH]"/>
    <property type="match status" value="1"/>
</dbReference>
<dbReference type="AlphaFoldDB" id="A0A5S9QDR8"/>
<dbReference type="EMBL" id="CACSII010000018">
    <property type="protein sequence ID" value="CAA0115466.1"/>
    <property type="molecule type" value="Genomic_DNA"/>
</dbReference>
<feature type="domain" description="Glutamate synthase" evidence="4">
    <location>
        <begin position="154"/>
        <end position="473"/>
    </location>
</feature>
<evidence type="ECO:0000256" key="3">
    <source>
        <dbReference type="SAM" id="Phobius"/>
    </source>
</evidence>
<keyword evidence="5" id="KW-0560">Oxidoreductase</keyword>
<evidence type="ECO:0000313" key="6">
    <source>
        <dbReference type="Proteomes" id="UP000434580"/>
    </source>
</evidence>
<organism evidence="5 6">
    <name type="scientific">BD1-7 clade bacterium</name>
    <dbReference type="NCBI Taxonomy" id="2029982"/>
    <lineage>
        <taxon>Bacteria</taxon>
        <taxon>Pseudomonadati</taxon>
        <taxon>Pseudomonadota</taxon>
        <taxon>Gammaproteobacteria</taxon>
        <taxon>Cellvibrionales</taxon>
        <taxon>Spongiibacteraceae</taxon>
        <taxon>BD1-7 clade</taxon>
    </lineage>
</organism>
<gene>
    <name evidence="5" type="primary">gltA_1</name>
    <name evidence="5" type="ORF">DPBNPPHM_01940</name>
</gene>
<dbReference type="EC" id="1.4.1.13" evidence="5"/>
<keyword evidence="3" id="KW-0472">Membrane</keyword>
<dbReference type="Pfam" id="PF01645">
    <property type="entry name" value="Glu_synthase"/>
    <property type="match status" value="1"/>
</dbReference>
<keyword evidence="3" id="KW-1133">Transmembrane helix</keyword>
<dbReference type="CDD" id="cd02808">
    <property type="entry name" value="GltS_FMN"/>
    <property type="match status" value="1"/>
</dbReference>
<dbReference type="SUPFAM" id="SSF51395">
    <property type="entry name" value="FMN-linked oxidoreductases"/>
    <property type="match status" value="1"/>
</dbReference>